<dbReference type="Gene3D" id="1.10.10.10">
    <property type="entry name" value="Winged helix-like DNA-binding domain superfamily/Winged helix DNA-binding domain"/>
    <property type="match status" value="1"/>
</dbReference>
<gene>
    <name evidence="11" type="ORF">CQY23_11965</name>
</gene>
<dbReference type="SUPFAM" id="SSF160387">
    <property type="entry name" value="NosL/MerB-like"/>
    <property type="match status" value="1"/>
</dbReference>
<dbReference type="GO" id="GO:0046689">
    <property type="term" value="P:response to mercury ion"/>
    <property type="evidence" value="ECO:0007669"/>
    <property type="project" value="UniProtKB-KW"/>
</dbReference>
<dbReference type="EMBL" id="PDKV01000012">
    <property type="protein sequence ID" value="PIB78859.1"/>
    <property type="molecule type" value="Genomic_DNA"/>
</dbReference>
<evidence type="ECO:0000256" key="9">
    <source>
        <dbReference type="ARBA" id="ARBA00031271"/>
    </source>
</evidence>
<evidence type="ECO:0000256" key="4">
    <source>
        <dbReference type="ARBA" id="ARBA00018180"/>
    </source>
</evidence>
<evidence type="ECO:0000256" key="7">
    <source>
        <dbReference type="ARBA" id="ARBA00023239"/>
    </source>
</evidence>
<evidence type="ECO:0000256" key="1">
    <source>
        <dbReference type="ARBA" id="ARBA00000165"/>
    </source>
</evidence>
<proteinExistence type="inferred from homology"/>
<evidence type="ECO:0000259" key="10">
    <source>
        <dbReference type="Pfam" id="PF12324"/>
    </source>
</evidence>
<evidence type="ECO:0000256" key="8">
    <source>
        <dbReference type="ARBA" id="ARBA00025326"/>
    </source>
</evidence>
<keyword evidence="6" id="KW-0476">Mercury</keyword>
<dbReference type="Proteomes" id="UP000230971">
    <property type="component" value="Unassembled WGS sequence"/>
</dbReference>
<comment type="similarity">
    <text evidence="2">Belongs to the MerB family.</text>
</comment>
<feature type="domain" description="Alkylmercury lyase helix-turn-helix" evidence="10">
    <location>
        <begin position="91"/>
        <end position="143"/>
    </location>
</feature>
<dbReference type="Pfam" id="PF12324">
    <property type="entry name" value="HTH_15"/>
    <property type="match status" value="1"/>
</dbReference>
<dbReference type="AlphaFoldDB" id="A0A2G5PKL5"/>
<sequence>MIQTVHGEPDRECDCRPTQIVSGLIDVVDHDDHRSLIRCRSRRAQSVLLLRTVVVKALGLDSVLRYRVDAGQMDDLRKTIATFIRHDVARFMVPMIRLVAEGRPVALERLAAASGVPVEEIESWLRAQPGTDWDEDGRLLGFGLTQRSTRHRYIVDGRVLYTFCAADTLIFTPILGRRAFVESSCPTTGQSIRLEVTPEAVRSVDPPTTVISHVNLCCGAHDIRGSLCEHGHFFASANAAEDWRNAHPDGEVRPVRELFDIAVAVCCELGWTARVP</sequence>
<dbReference type="Pfam" id="PF03243">
    <property type="entry name" value="MerB"/>
    <property type="match status" value="1"/>
</dbReference>
<organism evidence="11 12">
    <name type="scientific">Mycobacterium celatum</name>
    <dbReference type="NCBI Taxonomy" id="28045"/>
    <lineage>
        <taxon>Bacteria</taxon>
        <taxon>Bacillati</taxon>
        <taxon>Actinomycetota</taxon>
        <taxon>Actinomycetes</taxon>
        <taxon>Mycobacteriales</taxon>
        <taxon>Mycobacteriaceae</taxon>
        <taxon>Mycobacterium</taxon>
    </lineage>
</organism>
<evidence type="ECO:0000256" key="3">
    <source>
        <dbReference type="ARBA" id="ARBA00013237"/>
    </source>
</evidence>
<name>A0A2G5PKL5_MYCCE</name>
<dbReference type="PRINTS" id="PR01699">
    <property type="entry name" value="ORGNOHGLYASE"/>
</dbReference>
<dbReference type="InterPro" id="IPR036388">
    <property type="entry name" value="WH-like_DNA-bd_sf"/>
</dbReference>
<dbReference type="InterPro" id="IPR024259">
    <property type="entry name" value="MerB_HTH_dom"/>
</dbReference>
<protein>
    <recommendedName>
        <fullName evidence="4">Alkylmercury lyase</fullName>
        <ecNumber evidence="3">4.99.1.2</ecNumber>
    </recommendedName>
    <alternativeName>
        <fullName evidence="9">Organomercurial lyase</fullName>
    </alternativeName>
</protein>
<dbReference type="InterPro" id="IPR004927">
    <property type="entry name" value="MerB"/>
</dbReference>
<accession>A0A2G5PKL5</accession>
<evidence type="ECO:0000313" key="12">
    <source>
        <dbReference type="Proteomes" id="UP000230971"/>
    </source>
</evidence>
<comment type="catalytic activity">
    <reaction evidence="1">
        <text>an alkylmercury + H(+) = an alkane + Hg(2+)</text>
        <dbReference type="Rhea" id="RHEA:18777"/>
        <dbReference type="ChEBI" id="CHEBI:15378"/>
        <dbReference type="ChEBI" id="CHEBI:16793"/>
        <dbReference type="ChEBI" id="CHEBI:18310"/>
        <dbReference type="ChEBI" id="CHEBI:83725"/>
        <dbReference type="EC" id="4.99.1.2"/>
    </reaction>
</comment>
<keyword evidence="5" id="KW-0475">Mercuric resistance</keyword>
<dbReference type="Gene3D" id="3.15.10.60">
    <property type="entry name" value="Alkylmercury lyase"/>
    <property type="match status" value="1"/>
</dbReference>
<dbReference type="SUPFAM" id="SSF46785">
    <property type="entry name" value="Winged helix' DNA-binding domain"/>
    <property type="match status" value="1"/>
</dbReference>
<dbReference type="NCBIfam" id="NF009710">
    <property type="entry name" value="PRK13239.1"/>
    <property type="match status" value="1"/>
</dbReference>
<reference evidence="11 12" key="1">
    <citation type="journal article" date="2017" name="Infect. Genet. Evol.">
        <title>The new phylogeny of the genus Mycobacterium: The old and the news.</title>
        <authorList>
            <person name="Tortoli E."/>
            <person name="Fedrizzi T."/>
            <person name="Meehan C.J."/>
            <person name="Trovato A."/>
            <person name="Grottola A."/>
            <person name="Giacobazzi E."/>
            <person name="Serpini G.F."/>
            <person name="Tagliazucchi S."/>
            <person name="Fabio A."/>
            <person name="Bettua C."/>
            <person name="Bertorelli R."/>
            <person name="Frascaro F."/>
            <person name="De Sanctis V."/>
            <person name="Pecorari M."/>
            <person name="Jousson O."/>
            <person name="Segata N."/>
            <person name="Cirillo D.M."/>
        </authorList>
    </citation>
    <scope>NUCLEOTIDE SEQUENCE [LARGE SCALE GENOMIC DNA]</scope>
    <source>
        <strain evidence="11 12">NCTC 12882</strain>
    </source>
</reference>
<dbReference type="EC" id="4.99.1.2" evidence="3"/>
<dbReference type="NCBIfam" id="NF033555">
    <property type="entry name" value="lyase_MerB"/>
    <property type="match status" value="1"/>
</dbReference>
<dbReference type="OrthoDB" id="7185309at2"/>
<keyword evidence="7" id="KW-0456">Lyase</keyword>
<comment type="caution">
    <text evidence="11">The sequence shown here is derived from an EMBL/GenBank/DDBJ whole genome shotgun (WGS) entry which is preliminary data.</text>
</comment>
<dbReference type="GO" id="GO:0018836">
    <property type="term" value="F:alkylmercury lyase activity"/>
    <property type="evidence" value="ECO:0007669"/>
    <property type="project" value="UniProtKB-EC"/>
</dbReference>
<evidence type="ECO:0000313" key="11">
    <source>
        <dbReference type="EMBL" id="PIB78859.1"/>
    </source>
</evidence>
<comment type="function">
    <text evidence="8">Cleaves the carbon-mercury bond of organomercurials such as phenylmercuric acetate. One product is Hg(2+), which is subsequently detoxified by the mercuric reductase.</text>
</comment>
<evidence type="ECO:0000256" key="5">
    <source>
        <dbReference type="ARBA" id="ARBA00022466"/>
    </source>
</evidence>
<evidence type="ECO:0000256" key="6">
    <source>
        <dbReference type="ARBA" id="ARBA00022914"/>
    </source>
</evidence>
<evidence type="ECO:0000256" key="2">
    <source>
        <dbReference type="ARBA" id="ARBA00009443"/>
    </source>
</evidence>
<dbReference type="InterPro" id="IPR036390">
    <property type="entry name" value="WH_DNA-bd_sf"/>
</dbReference>